<evidence type="ECO:0000313" key="3">
    <source>
        <dbReference type="Proteomes" id="UP001066276"/>
    </source>
</evidence>
<evidence type="ECO:0000256" key="1">
    <source>
        <dbReference type="SAM" id="MobiDB-lite"/>
    </source>
</evidence>
<name>A0AAV7QX33_PLEWA</name>
<dbReference type="AlphaFoldDB" id="A0AAV7QX33"/>
<feature type="region of interest" description="Disordered" evidence="1">
    <location>
        <begin position="1"/>
        <end position="27"/>
    </location>
</feature>
<feature type="compositionally biased region" description="Basic and acidic residues" evidence="1">
    <location>
        <begin position="72"/>
        <end position="81"/>
    </location>
</feature>
<comment type="caution">
    <text evidence="2">The sequence shown here is derived from an EMBL/GenBank/DDBJ whole genome shotgun (WGS) entry which is preliminary data.</text>
</comment>
<keyword evidence="3" id="KW-1185">Reference proteome</keyword>
<dbReference type="Proteomes" id="UP001066276">
    <property type="component" value="Chromosome 6"/>
</dbReference>
<dbReference type="EMBL" id="JANPWB010000010">
    <property type="protein sequence ID" value="KAJ1144961.1"/>
    <property type="molecule type" value="Genomic_DNA"/>
</dbReference>
<organism evidence="2 3">
    <name type="scientific">Pleurodeles waltl</name>
    <name type="common">Iberian ribbed newt</name>
    <dbReference type="NCBI Taxonomy" id="8319"/>
    <lineage>
        <taxon>Eukaryota</taxon>
        <taxon>Metazoa</taxon>
        <taxon>Chordata</taxon>
        <taxon>Craniata</taxon>
        <taxon>Vertebrata</taxon>
        <taxon>Euteleostomi</taxon>
        <taxon>Amphibia</taxon>
        <taxon>Batrachia</taxon>
        <taxon>Caudata</taxon>
        <taxon>Salamandroidea</taxon>
        <taxon>Salamandridae</taxon>
        <taxon>Pleurodelinae</taxon>
        <taxon>Pleurodeles</taxon>
    </lineage>
</organism>
<evidence type="ECO:0000313" key="2">
    <source>
        <dbReference type="EMBL" id="KAJ1144961.1"/>
    </source>
</evidence>
<sequence>MCASVGIEDGLCPLISPPTKSSGREDQKRVITLTIYSPVGRSNSARAPLRRQSSEHRAARGALTGTAGTAYPRDKRTKSSNERFGQPISHSTLTVMMLNII</sequence>
<gene>
    <name evidence="2" type="ORF">NDU88_011253</name>
</gene>
<feature type="region of interest" description="Disordered" evidence="1">
    <location>
        <begin position="42"/>
        <end position="88"/>
    </location>
</feature>
<proteinExistence type="predicted"/>
<feature type="compositionally biased region" description="Low complexity" evidence="1">
    <location>
        <begin position="60"/>
        <end position="70"/>
    </location>
</feature>
<reference evidence="2" key="1">
    <citation type="journal article" date="2022" name="bioRxiv">
        <title>Sequencing and chromosome-scale assembly of the giantPleurodeles waltlgenome.</title>
        <authorList>
            <person name="Brown T."/>
            <person name="Elewa A."/>
            <person name="Iarovenko S."/>
            <person name="Subramanian E."/>
            <person name="Araus A.J."/>
            <person name="Petzold A."/>
            <person name="Susuki M."/>
            <person name="Suzuki K.-i.T."/>
            <person name="Hayashi T."/>
            <person name="Toyoda A."/>
            <person name="Oliveira C."/>
            <person name="Osipova E."/>
            <person name="Leigh N.D."/>
            <person name="Simon A."/>
            <person name="Yun M.H."/>
        </authorList>
    </citation>
    <scope>NUCLEOTIDE SEQUENCE</scope>
    <source>
        <strain evidence="2">20211129_DDA</strain>
        <tissue evidence="2">Liver</tissue>
    </source>
</reference>
<protein>
    <submittedName>
        <fullName evidence="2">Uncharacterized protein</fullName>
    </submittedName>
</protein>
<accession>A0AAV7QX33</accession>